<dbReference type="EMBL" id="JBICBT010000745">
    <property type="protein sequence ID" value="KAL3102910.1"/>
    <property type="molecule type" value="Genomic_DNA"/>
</dbReference>
<dbReference type="AlphaFoldDB" id="A0ABD2KJU9"/>
<sequence>MSATSRDPQVFLMLEKNLTPAFLRNILNKKGEDPAKLRQSTKFRDATWLNGKTVPQGSPKFKRGDQGQLKRLTTCQSGNGTAQQGVQGIPPSTLHLLQSALTGMKK</sequence>
<name>A0ABD2KJU9_9BILA</name>
<protein>
    <submittedName>
        <fullName evidence="1">Uncharacterized protein</fullName>
    </submittedName>
</protein>
<evidence type="ECO:0000313" key="2">
    <source>
        <dbReference type="Proteomes" id="UP001620626"/>
    </source>
</evidence>
<reference evidence="1 2" key="1">
    <citation type="submission" date="2024-10" db="EMBL/GenBank/DDBJ databases">
        <authorList>
            <person name="Kim D."/>
        </authorList>
    </citation>
    <scope>NUCLEOTIDE SEQUENCE [LARGE SCALE GENOMIC DNA]</scope>
    <source>
        <strain evidence="1">BH-2024</strain>
    </source>
</reference>
<gene>
    <name evidence="1" type="ORF">niasHT_026051</name>
</gene>
<keyword evidence="2" id="KW-1185">Reference proteome</keyword>
<accession>A0ABD2KJU9</accession>
<dbReference type="Proteomes" id="UP001620626">
    <property type="component" value="Unassembled WGS sequence"/>
</dbReference>
<proteinExistence type="predicted"/>
<comment type="caution">
    <text evidence="1">The sequence shown here is derived from an EMBL/GenBank/DDBJ whole genome shotgun (WGS) entry which is preliminary data.</text>
</comment>
<evidence type="ECO:0000313" key="1">
    <source>
        <dbReference type="EMBL" id="KAL3102910.1"/>
    </source>
</evidence>
<organism evidence="1 2">
    <name type="scientific">Heterodera trifolii</name>
    <dbReference type="NCBI Taxonomy" id="157864"/>
    <lineage>
        <taxon>Eukaryota</taxon>
        <taxon>Metazoa</taxon>
        <taxon>Ecdysozoa</taxon>
        <taxon>Nematoda</taxon>
        <taxon>Chromadorea</taxon>
        <taxon>Rhabditida</taxon>
        <taxon>Tylenchina</taxon>
        <taxon>Tylenchomorpha</taxon>
        <taxon>Tylenchoidea</taxon>
        <taxon>Heteroderidae</taxon>
        <taxon>Heteroderinae</taxon>
        <taxon>Heterodera</taxon>
    </lineage>
</organism>